<organism evidence="2 3">
    <name type="scientific">Gossypium gossypioides</name>
    <name type="common">Mexican cotton</name>
    <name type="synonym">Selera gossypioides</name>
    <dbReference type="NCBI Taxonomy" id="34282"/>
    <lineage>
        <taxon>Eukaryota</taxon>
        <taxon>Viridiplantae</taxon>
        <taxon>Streptophyta</taxon>
        <taxon>Embryophyta</taxon>
        <taxon>Tracheophyta</taxon>
        <taxon>Spermatophyta</taxon>
        <taxon>Magnoliopsida</taxon>
        <taxon>eudicotyledons</taxon>
        <taxon>Gunneridae</taxon>
        <taxon>Pentapetalae</taxon>
        <taxon>rosids</taxon>
        <taxon>malvids</taxon>
        <taxon>Malvales</taxon>
        <taxon>Malvaceae</taxon>
        <taxon>Malvoideae</taxon>
        <taxon>Gossypium</taxon>
    </lineage>
</organism>
<evidence type="ECO:0000259" key="1">
    <source>
        <dbReference type="Pfam" id="PF13456"/>
    </source>
</evidence>
<comment type="caution">
    <text evidence="2">The sequence shown here is derived from an EMBL/GenBank/DDBJ whole genome shotgun (WGS) entry which is preliminary data.</text>
</comment>
<dbReference type="InterPro" id="IPR052929">
    <property type="entry name" value="RNase_H-like_EbsB-rel"/>
</dbReference>
<gene>
    <name evidence="2" type="ORF">Gogos_017354</name>
</gene>
<feature type="non-terminal residue" evidence="2">
    <location>
        <position position="1"/>
    </location>
</feature>
<dbReference type="InterPro" id="IPR036397">
    <property type="entry name" value="RNaseH_sf"/>
</dbReference>
<dbReference type="GO" id="GO:0003676">
    <property type="term" value="F:nucleic acid binding"/>
    <property type="evidence" value="ECO:0007669"/>
    <property type="project" value="InterPro"/>
</dbReference>
<evidence type="ECO:0000313" key="2">
    <source>
        <dbReference type="EMBL" id="MBA0733324.1"/>
    </source>
</evidence>
<proteinExistence type="predicted"/>
<name>A0A7J9BCI1_GOSGO</name>
<dbReference type="InterPro" id="IPR012337">
    <property type="entry name" value="RNaseH-like_sf"/>
</dbReference>
<dbReference type="Pfam" id="PF13456">
    <property type="entry name" value="RVT_3"/>
    <property type="match status" value="1"/>
</dbReference>
<reference evidence="2 3" key="1">
    <citation type="journal article" date="2019" name="Genome Biol. Evol.">
        <title>Insights into the evolution of the New World diploid cottons (Gossypium, subgenus Houzingenia) based on genome sequencing.</title>
        <authorList>
            <person name="Grover C.E."/>
            <person name="Arick M.A. 2nd"/>
            <person name="Thrash A."/>
            <person name="Conover J.L."/>
            <person name="Sanders W.S."/>
            <person name="Peterson D.G."/>
            <person name="Frelichowski J.E."/>
            <person name="Scheffler J.A."/>
            <person name="Scheffler B.E."/>
            <person name="Wendel J.F."/>
        </authorList>
    </citation>
    <scope>NUCLEOTIDE SEQUENCE [LARGE SCALE GENOMIC DNA]</scope>
    <source>
        <strain evidence="2">5</strain>
        <tissue evidence="2">Leaf</tissue>
    </source>
</reference>
<dbReference type="AlphaFoldDB" id="A0A7J9BCI1"/>
<dbReference type="CDD" id="cd06222">
    <property type="entry name" value="RNase_H_like"/>
    <property type="match status" value="1"/>
</dbReference>
<dbReference type="InterPro" id="IPR044730">
    <property type="entry name" value="RNase_H-like_dom_plant"/>
</dbReference>
<dbReference type="SUPFAM" id="SSF53098">
    <property type="entry name" value="Ribonuclease H-like"/>
    <property type="match status" value="1"/>
</dbReference>
<accession>A0A7J9BCI1</accession>
<feature type="domain" description="RNase H type-1" evidence="1">
    <location>
        <begin position="53"/>
        <end position="173"/>
    </location>
</feature>
<dbReference type="Proteomes" id="UP000593579">
    <property type="component" value="Unassembled WGS sequence"/>
</dbReference>
<sequence length="204" mass="22940">TVHERKHASGRVLAQKIESYLAELEGVGKKKCTLKNARIQRLREEITEDTIHFDAAFDTNRSRSASGVIVRDRRGEMRVSKTTLHSNVSSPFLAEALTCLQAIKLGISLGLRSVTIRGDSKTIIKKCQLIVTDKSIIGAVIEDIKSHSSLIQEIGFQFIKKSENFQAHKIAKETLANGEERYLVRDESIYNEGAMEEEWSRNPD</sequence>
<dbReference type="OrthoDB" id="1001181at2759"/>
<dbReference type="PANTHER" id="PTHR47074:SF61">
    <property type="entry name" value="RNASE H TYPE-1 DOMAIN-CONTAINING PROTEIN"/>
    <property type="match status" value="1"/>
</dbReference>
<protein>
    <recommendedName>
        <fullName evidence="1">RNase H type-1 domain-containing protein</fullName>
    </recommendedName>
</protein>
<dbReference type="InterPro" id="IPR002156">
    <property type="entry name" value="RNaseH_domain"/>
</dbReference>
<dbReference type="PANTHER" id="PTHR47074">
    <property type="entry name" value="BNAC02G40300D PROTEIN"/>
    <property type="match status" value="1"/>
</dbReference>
<dbReference type="Gene3D" id="3.30.420.10">
    <property type="entry name" value="Ribonuclease H-like superfamily/Ribonuclease H"/>
    <property type="match status" value="1"/>
</dbReference>
<evidence type="ECO:0000313" key="3">
    <source>
        <dbReference type="Proteomes" id="UP000593579"/>
    </source>
</evidence>
<dbReference type="GO" id="GO:0004523">
    <property type="term" value="F:RNA-DNA hybrid ribonuclease activity"/>
    <property type="evidence" value="ECO:0007669"/>
    <property type="project" value="InterPro"/>
</dbReference>
<dbReference type="EMBL" id="JABEZY010000002">
    <property type="protein sequence ID" value="MBA0733324.1"/>
    <property type="molecule type" value="Genomic_DNA"/>
</dbReference>
<keyword evidence="3" id="KW-1185">Reference proteome</keyword>